<dbReference type="InterPro" id="IPR002585">
    <property type="entry name" value="Cyt-d_ubiquinol_oxidase_su_1"/>
</dbReference>
<keyword evidence="7" id="KW-0479">Metal-binding</keyword>
<evidence type="ECO:0000256" key="5">
    <source>
        <dbReference type="ARBA" id="ARBA00022617"/>
    </source>
</evidence>
<keyword evidence="11" id="KW-0472">Membrane</keyword>
<evidence type="ECO:0000256" key="2">
    <source>
        <dbReference type="ARBA" id="ARBA00009819"/>
    </source>
</evidence>
<keyword evidence="9" id="KW-1133">Transmembrane helix</keyword>
<evidence type="ECO:0000313" key="13">
    <source>
        <dbReference type="EMBL" id="PZQ11851.1"/>
    </source>
</evidence>
<dbReference type="GO" id="GO:0070069">
    <property type="term" value="C:cytochrome complex"/>
    <property type="evidence" value="ECO:0007669"/>
    <property type="project" value="InterPro"/>
</dbReference>
<sequence>MSPPSKKSGRPAGHARGDDDGFGSCDPGARPVRLHRLVPHRVLGFLAAGPAAADRPLFRFPHHGGDQAVVHRDRPCGAWLWRRDEIWKARWFQRAASQMWPLGFVAILAGRVVTEQGRPPWIATSERVVVHVQGRLAALLERDLYPTVRVSGVHMVAEEGRATTWPLSH</sequence>
<dbReference type="EMBL" id="QFPN01000010">
    <property type="protein sequence ID" value="PZQ11851.1"/>
    <property type="molecule type" value="Genomic_DNA"/>
</dbReference>
<dbReference type="GO" id="GO:0005886">
    <property type="term" value="C:plasma membrane"/>
    <property type="evidence" value="ECO:0007669"/>
    <property type="project" value="UniProtKB-SubCell"/>
</dbReference>
<protein>
    <submittedName>
        <fullName evidence="13">Uncharacterized protein</fullName>
    </submittedName>
</protein>
<evidence type="ECO:0000313" key="14">
    <source>
        <dbReference type="Proteomes" id="UP000249577"/>
    </source>
</evidence>
<keyword evidence="4" id="KW-1003">Cell membrane</keyword>
<evidence type="ECO:0000256" key="1">
    <source>
        <dbReference type="ARBA" id="ARBA00004651"/>
    </source>
</evidence>
<dbReference type="AlphaFoldDB" id="A0A2W5K500"/>
<evidence type="ECO:0000256" key="8">
    <source>
        <dbReference type="ARBA" id="ARBA00022982"/>
    </source>
</evidence>
<evidence type="ECO:0000256" key="3">
    <source>
        <dbReference type="ARBA" id="ARBA00022448"/>
    </source>
</evidence>
<evidence type="ECO:0000256" key="10">
    <source>
        <dbReference type="ARBA" id="ARBA00023004"/>
    </source>
</evidence>
<organism evidence="13 14">
    <name type="scientific">Ancylobacter novellus</name>
    <name type="common">Thiobacillus novellus</name>
    <dbReference type="NCBI Taxonomy" id="921"/>
    <lineage>
        <taxon>Bacteria</taxon>
        <taxon>Pseudomonadati</taxon>
        <taxon>Pseudomonadota</taxon>
        <taxon>Alphaproteobacteria</taxon>
        <taxon>Hyphomicrobiales</taxon>
        <taxon>Xanthobacteraceae</taxon>
        <taxon>Ancylobacter</taxon>
    </lineage>
</organism>
<feature type="region of interest" description="Disordered" evidence="12">
    <location>
        <begin position="1"/>
        <end position="25"/>
    </location>
</feature>
<evidence type="ECO:0000256" key="11">
    <source>
        <dbReference type="ARBA" id="ARBA00023136"/>
    </source>
</evidence>
<dbReference type="GO" id="GO:0019646">
    <property type="term" value="P:aerobic electron transport chain"/>
    <property type="evidence" value="ECO:0007669"/>
    <property type="project" value="InterPro"/>
</dbReference>
<proteinExistence type="inferred from homology"/>
<keyword evidence="5" id="KW-0349">Heme</keyword>
<dbReference type="Pfam" id="PF01654">
    <property type="entry name" value="Cyt_bd_oxida_I"/>
    <property type="match status" value="1"/>
</dbReference>
<dbReference type="GO" id="GO:0009055">
    <property type="term" value="F:electron transfer activity"/>
    <property type="evidence" value="ECO:0007669"/>
    <property type="project" value="InterPro"/>
</dbReference>
<gene>
    <name evidence="13" type="ORF">DI565_16815</name>
</gene>
<dbReference type="Proteomes" id="UP000249577">
    <property type="component" value="Unassembled WGS sequence"/>
</dbReference>
<dbReference type="GO" id="GO:0046872">
    <property type="term" value="F:metal ion binding"/>
    <property type="evidence" value="ECO:0007669"/>
    <property type="project" value="UniProtKB-KW"/>
</dbReference>
<evidence type="ECO:0000256" key="12">
    <source>
        <dbReference type="SAM" id="MobiDB-lite"/>
    </source>
</evidence>
<name>A0A2W5K500_ANCNO</name>
<evidence type="ECO:0000256" key="4">
    <source>
        <dbReference type="ARBA" id="ARBA00022475"/>
    </source>
</evidence>
<keyword evidence="10" id="KW-0408">Iron</keyword>
<keyword evidence="6" id="KW-0812">Transmembrane</keyword>
<evidence type="ECO:0000256" key="9">
    <source>
        <dbReference type="ARBA" id="ARBA00022989"/>
    </source>
</evidence>
<comment type="similarity">
    <text evidence="2">Belongs to the cytochrome ubiquinol oxidase subunit 1 family.</text>
</comment>
<accession>A0A2W5K500</accession>
<keyword evidence="8" id="KW-0249">Electron transport</keyword>
<evidence type="ECO:0000256" key="6">
    <source>
        <dbReference type="ARBA" id="ARBA00022692"/>
    </source>
</evidence>
<evidence type="ECO:0000256" key="7">
    <source>
        <dbReference type="ARBA" id="ARBA00022723"/>
    </source>
</evidence>
<reference evidence="13 14" key="1">
    <citation type="submission" date="2017-08" db="EMBL/GenBank/DDBJ databases">
        <title>Infants hospitalized years apart are colonized by the same room-sourced microbial strains.</title>
        <authorList>
            <person name="Brooks B."/>
            <person name="Olm M.R."/>
            <person name="Firek B.A."/>
            <person name="Baker R."/>
            <person name="Thomas B.C."/>
            <person name="Morowitz M.J."/>
            <person name="Banfield J.F."/>
        </authorList>
    </citation>
    <scope>NUCLEOTIDE SEQUENCE [LARGE SCALE GENOMIC DNA]</scope>
    <source>
        <strain evidence="13">S2_005_003_R2_43</strain>
    </source>
</reference>
<comment type="subcellular location">
    <subcellularLocation>
        <location evidence="1">Cell membrane</location>
        <topology evidence="1">Multi-pass membrane protein</topology>
    </subcellularLocation>
</comment>
<comment type="caution">
    <text evidence="13">The sequence shown here is derived from an EMBL/GenBank/DDBJ whole genome shotgun (WGS) entry which is preliminary data.</text>
</comment>
<keyword evidence="3" id="KW-0813">Transport</keyword>